<evidence type="ECO:0000313" key="2">
    <source>
        <dbReference type="EMBL" id="KAF7150360.1"/>
    </source>
</evidence>
<keyword evidence="3" id="KW-1185">Reference proteome</keyword>
<dbReference type="Proteomes" id="UP000626092">
    <property type="component" value="Unassembled WGS sequence"/>
</dbReference>
<dbReference type="OrthoDB" id="1749483at2759"/>
<accession>A0A834LVS5</accession>
<evidence type="ECO:0000259" key="1">
    <source>
        <dbReference type="Pfam" id="PF00076"/>
    </source>
</evidence>
<sequence>MDESWQKHIFSGAGKIIDVYVPIKRSFLLNQRFRFVRYGNKAEGLKAIKMWNTTQIQGHKMLVKLARFTNTMWVKQGQKPDIRRVYIVVKKSIGAGGSKGISVHQNTPRLEDQGTSAAAAGKETQVCIQVSEMGNEWLFRSAIAKLSPLRSMVYMQDHLKNLSYSVTQTFRYAQ</sequence>
<reference evidence="2" key="1">
    <citation type="submission" date="2019-11" db="EMBL/GenBank/DDBJ databases">
        <authorList>
            <person name="Liu Y."/>
            <person name="Hou J."/>
            <person name="Li T.-Q."/>
            <person name="Guan C.-H."/>
            <person name="Wu X."/>
            <person name="Wu H.-Z."/>
            <person name="Ling F."/>
            <person name="Zhang R."/>
            <person name="Shi X.-G."/>
            <person name="Ren J.-P."/>
            <person name="Chen E.-F."/>
            <person name="Sun J.-M."/>
        </authorList>
    </citation>
    <scope>NUCLEOTIDE SEQUENCE</scope>
    <source>
        <strain evidence="2">Adult_tree_wgs_1</strain>
        <tissue evidence="2">Leaves</tissue>
    </source>
</reference>
<protein>
    <recommendedName>
        <fullName evidence="1">RRM domain-containing protein</fullName>
    </recommendedName>
</protein>
<comment type="caution">
    <text evidence="2">The sequence shown here is derived from an EMBL/GenBank/DDBJ whole genome shotgun (WGS) entry which is preliminary data.</text>
</comment>
<dbReference type="Pfam" id="PF00076">
    <property type="entry name" value="RRM_1"/>
    <property type="match status" value="1"/>
</dbReference>
<name>A0A834LVS5_RHOSS</name>
<dbReference type="Gene3D" id="3.30.70.330">
    <property type="match status" value="1"/>
</dbReference>
<dbReference type="InterPro" id="IPR035979">
    <property type="entry name" value="RBD_domain_sf"/>
</dbReference>
<dbReference type="InterPro" id="IPR012677">
    <property type="entry name" value="Nucleotide-bd_a/b_plait_sf"/>
</dbReference>
<evidence type="ECO:0000313" key="3">
    <source>
        <dbReference type="Proteomes" id="UP000626092"/>
    </source>
</evidence>
<dbReference type="AlphaFoldDB" id="A0A834LVS5"/>
<dbReference type="InterPro" id="IPR000504">
    <property type="entry name" value="RRM_dom"/>
</dbReference>
<dbReference type="GO" id="GO:0003723">
    <property type="term" value="F:RNA binding"/>
    <property type="evidence" value="ECO:0007669"/>
    <property type="project" value="InterPro"/>
</dbReference>
<feature type="domain" description="RRM" evidence="1">
    <location>
        <begin position="7"/>
        <end position="61"/>
    </location>
</feature>
<proteinExistence type="predicted"/>
<dbReference type="EMBL" id="WJXA01000002">
    <property type="protein sequence ID" value="KAF7150360.1"/>
    <property type="molecule type" value="Genomic_DNA"/>
</dbReference>
<organism evidence="2 3">
    <name type="scientific">Rhododendron simsii</name>
    <name type="common">Sims's rhododendron</name>
    <dbReference type="NCBI Taxonomy" id="118357"/>
    <lineage>
        <taxon>Eukaryota</taxon>
        <taxon>Viridiplantae</taxon>
        <taxon>Streptophyta</taxon>
        <taxon>Embryophyta</taxon>
        <taxon>Tracheophyta</taxon>
        <taxon>Spermatophyta</taxon>
        <taxon>Magnoliopsida</taxon>
        <taxon>eudicotyledons</taxon>
        <taxon>Gunneridae</taxon>
        <taxon>Pentapetalae</taxon>
        <taxon>asterids</taxon>
        <taxon>Ericales</taxon>
        <taxon>Ericaceae</taxon>
        <taxon>Ericoideae</taxon>
        <taxon>Rhodoreae</taxon>
        <taxon>Rhododendron</taxon>
    </lineage>
</organism>
<gene>
    <name evidence="2" type="ORF">RHSIM_Rhsim02G0148500</name>
</gene>
<dbReference type="SUPFAM" id="SSF54928">
    <property type="entry name" value="RNA-binding domain, RBD"/>
    <property type="match status" value="1"/>
</dbReference>